<dbReference type="EMBL" id="VHSG01000004">
    <property type="protein sequence ID" value="TQV85175.1"/>
    <property type="molecule type" value="Genomic_DNA"/>
</dbReference>
<evidence type="ECO:0000313" key="3">
    <source>
        <dbReference type="Proteomes" id="UP000319732"/>
    </source>
</evidence>
<accession>A0A545U6T2</accession>
<name>A0A545U6T2_9GAMM</name>
<keyword evidence="1" id="KW-1133">Transmembrane helix</keyword>
<protein>
    <submittedName>
        <fullName evidence="2">Uncharacterized protein</fullName>
    </submittedName>
</protein>
<dbReference type="Proteomes" id="UP000319732">
    <property type="component" value="Unassembled WGS sequence"/>
</dbReference>
<keyword evidence="1" id="KW-0812">Transmembrane</keyword>
<comment type="caution">
    <text evidence="2">The sequence shown here is derived from an EMBL/GenBank/DDBJ whole genome shotgun (WGS) entry which is preliminary data.</text>
</comment>
<gene>
    <name evidence="2" type="ORF">FKG94_03020</name>
</gene>
<keyword evidence="3" id="KW-1185">Reference proteome</keyword>
<sequence>MELTQTLNLIGLLLITYGSISAAYASPAPRYQSDGSVYLSGEPDQKKRIAIHKRQKRFPNFLMAIGFGAALQAIALIVGAL</sequence>
<evidence type="ECO:0000313" key="2">
    <source>
        <dbReference type="EMBL" id="TQV85175.1"/>
    </source>
</evidence>
<dbReference type="AlphaFoldDB" id="A0A545U6T2"/>
<reference evidence="2 3" key="1">
    <citation type="submission" date="2019-06" db="EMBL/GenBank/DDBJ databases">
        <title>Whole genome sequence for Cellvibrionaceae sp. R142.</title>
        <authorList>
            <person name="Wang G."/>
        </authorList>
    </citation>
    <scope>NUCLEOTIDE SEQUENCE [LARGE SCALE GENOMIC DNA]</scope>
    <source>
        <strain evidence="2 3">R142</strain>
    </source>
</reference>
<dbReference type="RefSeq" id="WP_142902722.1">
    <property type="nucleotide sequence ID" value="NZ_ML660088.1"/>
</dbReference>
<organism evidence="2 3">
    <name type="scientific">Exilibacterium tricleocarpae</name>
    <dbReference type="NCBI Taxonomy" id="2591008"/>
    <lineage>
        <taxon>Bacteria</taxon>
        <taxon>Pseudomonadati</taxon>
        <taxon>Pseudomonadota</taxon>
        <taxon>Gammaproteobacteria</taxon>
        <taxon>Cellvibrionales</taxon>
        <taxon>Cellvibrionaceae</taxon>
        <taxon>Exilibacterium</taxon>
    </lineage>
</organism>
<evidence type="ECO:0000256" key="1">
    <source>
        <dbReference type="SAM" id="Phobius"/>
    </source>
</evidence>
<proteinExistence type="predicted"/>
<feature type="transmembrane region" description="Helical" evidence="1">
    <location>
        <begin position="61"/>
        <end position="80"/>
    </location>
</feature>
<keyword evidence="1" id="KW-0472">Membrane</keyword>